<reference evidence="1 2" key="1">
    <citation type="submission" date="2024-02" db="EMBL/GenBank/DDBJ databases">
        <title>New especies of Spiribacter isolated from saline water.</title>
        <authorList>
            <person name="Leon M.J."/>
            <person name="De La Haba R."/>
            <person name="Sanchez-Porro C."/>
            <person name="Ventosa A."/>
        </authorList>
    </citation>
    <scope>NUCLEOTIDE SEQUENCE [LARGE SCALE GENOMIC DNA]</scope>
    <source>
        <strain evidence="2">ag22IC6-390</strain>
    </source>
</reference>
<comment type="caution">
    <text evidence="1">The sequence shown here is derived from an EMBL/GenBank/DDBJ whole genome shotgun (WGS) entry which is preliminary data.</text>
</comment>
<name>A0ABV3TCV7_9GAMM</name>
<accession>A0ABV3TCV7</accession>
<organism evidence="1 2">
    <name type="scientific">Spiribacter pallidus</name>
    <dbReference type="NCBI Taxonomy" id="1987936"/>
    <lineage>
        <taxon>Bacteria</taxon>
        <taxon>Pseudomonadati</taxon>
        <taxon>Pseudomonadota</taxon>
        <taxon>Gammaproteobacteria</taxon>
        <taxon>Chromatiales</taxon>
        <taxon>Ectothiorhodospiraceae</taxon>
        <taxon>Spiribacter</taxon>
    </lineage>
</organism>
<dbReference type="Proteomes" id="UP001556709">
    <property type="component" value="Unassembled WGS sequence"/>
</dbReference>
<dbReference type="EMBL" id="JBAKFM010000002">
    <property type="protein sequence ID" value="MEX0468955.1"/>
    <property type="molecule type" value="Genomic_DNA"/>
</dbReference>
<evidence type="ECO:0000313" key="2">
    <source>
        <dbReference type="Proteomes" id="UP001556709"/>
    </source>
</evidence>
<proteinExistence type="predicted"/>
<keyword evidence="2" id="KW-1185">Reference proteome</keyword>
<gene>
    <name evidence="1" type="ORF">V6X73_04340</name>
</gene>
<dbReference type="RefSeq" id="WP_367958825.1">
    <property type="nucleotide sequence ID" value="NZ_JBAKFK010000002.1"/>
</dbReference>
<protein>
    <submittedName>
        <fullName evidence="1">Uncharacterized protein</fullName>
    </submittedName>
</protein>
<sequence>MPVFFAGTAIIGASQGQAERYPHVSELLKLEDERGASLVDTLLVERLRATETGHNFQFGELADYRDGDGVVLALAIDWENVSTTDIDGNTKYVVDVHGQVLAFDYSTMKVVGAFPIGVQVRDARKGGPSDDHARALARRALIGEDDFGLLASFVEMLKQVELKPAYSNRIQVTTAELSPESVSVVDELGLDADAFSARVGQTMSKYLASNQSVPVLPFKKGTVIGNQMAAQFTNGDVYQLEIPNPDYTVSFTVDRLRKLELDRTSSQIAYLYGLYATARVSQPLLEKDYANHQFKYAVSSTVPVGIRPDDPAAFEELVLSSINSFTQQISDPQREWVDKWGVTDGIQKAFLEMDDVLAKCR</sequence>
<evidence type="ECO:0000313" key="1">
    <source>
        <dbReference type="EMBL" id="MEX0468955.1"/>
    </source>
</evidence>